<comment type="caution">
    <text evidence="5">The sequence shown here is derived from an EMBL/GenBank/DDBJ whole genome shotgun (WGS) entry which is preliminary data.</text>
</comment>
<dbReference type="PROSITE" id="PS00798">
    <property type="entry name" value="ALDOKETO_REDUCTASE_1"/>
    <property type="match status" value="1"/>
</dbReference>
<accession>A0ABW4E933</accession>
<sequence length="286" mass="31746">MAHLTKLTDTYTLTNGVEIPIVGFGTWQTPDGEVAKQSVEAAIAAGYRHIDTAAAYGNEESVGAGIKASGVRREDLFVTTKLWNEDHGYDAAKAAIDTSLTKLGLDYVDLYLIHWPNPIKFRDNWQAVNAETWRAMEEILKAGKARAIGVSNFRQHHLEELAKTATVAPMVNQIFLNPSEMQPELVAYNKAHGMLNEAYSPLGTGKIFAVPELKKMAARYHKSVAQLVLRWSLQNDFLPLPKSVHAQRIQENAQLFDFELSHHDMEVIDALHGTAGTYTDPDTATF</sequence>
<dbReference type="CDD" id="cd19071">
    <property type="entry name" value="AKR_AKR1-5-like"/>
    <property type="match status" value="1"/>
</dbReference>
<evidence type="ECO:0000256" key="3">
    <source>
        <dbReference type="ARBA" id="ARBA00023002"/>
    </source>
</evidence>
<dbReference type="PANTHER" id="PTHR43827">
    <property type="entry name" value="2,5-DIKETO-D-GLUCONIC ACID REDUCTASE"/>
    <property type="match status" value="1"/>
</dbReference>
<dbReference type="InterPro" id="IPR018170">
    <property type="entry name" value="Aldo/ket_reductase_CS"/>
</dbReference>
<dbReference type="EMBL" id="JBHTON010000019">
    <property type="protein sequence ID" value="MFD1484956.1"/>
    <property type="molecule type" value="Genomic_DNA"/>
</dbReference>
<organism evidence="5 6">
    <name type="scientific">Lacticaseibacillus baoqingensis</name>
    <dbReference type="NCBI Taxonomy" id="2486013"/>
    <lineage>
        <taxon>Bacteria</taxon>
        <taxon>Bacillati</taxon>
        <taxon>Bacillota</taxon>
        <taxon>Bacilli</taxon>
        <taxon>Lactobacillales</taxon>
        <taxon>Lactobacillaceae</taxon>
        <taxon>Lacticaseibacillus</taxon>
    </lineage>
</organism>
<keyword evidence="6" id="KW-1185">Reference proteome</keyword>
<gene>
    <name evidence="5" type="ORF">ACFQ5J_06915</name>
</gene>
<reference evidence="6" key="1">
    <citation type="journal article" date="2019" name="Int. J. Syst. Evol. Microbiol.">
        <title>The Global Catalogue of Microorganisms (GCM) 10K type strain sequencing project: providing services to taxonomists for standard genome sequencing and annotation.</title>
        <authorList>
            <consortium name="The Broad Institute Genomics Platform"/>
            <consortium name="The Broad Institute Genome Sequencing Center for Infectious Disease"/>
            <person name="Wu L."/>
            <person name="Ma J."/>
        </authorList>
    </citation>
    <scope>NUCLEOTIDE SEQUENCE [LARGE SCALE GENOMIC DNA]</scope>
    <source>
        <strain evidence="6">CCM 8903</strain>
    </source>
</reference>
<keyword evidence="2" id="KW-0521">NADP</keyword>
<dbReference type="Pfam" id="PF00248">
    <property type="entry name" value="Aldo_ket_red"/>
    <property type="match status" value="1"/>
</dbReference>
<dbReference type="InterPro" id="IPR036812">
    <property type="entry name" value="NAD(P)_OxRdtase_dom_sf"/>
</dbReference>
<evidence type="ECO:0000259" key="4">
    <source>
        <dbReference type="Pfam" id="PF00248"/>
    </source>
</evidence>
<dbReference type="PIRSF" id="PIRSF000097">
    <property type="entry name" value="AKR"/>
    <property type="match status" value="1"/>
</dbReference>
<dbReference type="InterPro" id="IPR023210">
    <property type="entry name" value="NADP_OxRdtase_dom"/>
</dbReference>
<protein>
    <submittedName>
        <fullName evidence="5">Aldo/keto reductase</fullName>
    </submittedName>
</protein>
<keyword evidence="3" id="KW-0560">Oxidoreductase</keyword>
<dbReference type="PANTHER" id="PTHR43827:SF3">
    <property type="entry name" value="NADP-DEPENDENT OXIDOREDUCTASE DOMAIN-CONTAINING PROTEIN"/>
    <property type="match status" value="1"/>
</dbReference>
<evidence type="ECO:0000256" key="2">
    <source>
        <dbReference type="ARBA" id="ARBA00022857"/>
    </source>
</evidence>
<proteinExistence type="inferred from homology"/>
<evidence type="ECO:0000313" key="5">
    <source>
        <dbReference type="EMBL" id="MFD1484956.1"/>
    </source>
</evidence>
<evidence type="ECO:0000256" key="1">
    <source>
        <dbReference type="ARBA" id="ARBA00007905"/>
    </source>
</evidence>
<dbReference type="Gene3D" id="3.20.20.100">
    <property type="entry name" value="NADP-dependent oxidoreductase domain"/>
    <property type="match status" value="1"/>
</dbReference>
<dbReference type="PRINTS" id="PR00069">
    <property type="entry name" value="ALDKETRDTASE"/>
</dbReference>
<dbReference type="PROSITE" id="PS00063">
    <property type="entry name" value="ALDOKETO_REDUCTASE_3"/>
    <property type="match status" value="1"/>
</dbReference>
<dbReference type="RefSeq" id="WP_125748286.1">
    <property type="nucleotide sequence ID" value="NZ_JBHTON010000019.1"/>
</dbReference>
<dbReference type="Proteomes" id="UP001597252">
    <property type="component" value="Unassembled WGS sequence"/>
</dbReference>
<name>A0ABW4E933_9LACO</name>
<dbReference type="InterPro" id="IPR020471">
    <property type="entry name" value="AKR"/>
</dbReference>
<feature type="domain" description="NADP-dependent oxidoreductase" evidence="4">
    <location>
        <begin position="22"/>
        <end position="271"/>
    </location>
</feature>
<dbReference type="PROSITE" id="PS00062">
    <property type="entry name" value="ALDOKETO_REDUCTASE_2"/>
    <property type="match status" value="1"/>
</dbReference>
<comment type="similarity">
    <text evidence="1">Belongs to the aldo/keto reductase family.</text>
</comment>
<dbReference type="SUPFAM" id="SSF51430">
    <property type="entry name" value="NAD(P)-linked oxidoreductase"/>
    <property type="match status" value="1"/>
</dbReference>
<evidence type="ECO:0000313" key="6">
    <source>
        <dbReference type="Proteomes" id="UP001597252"/>
    </source>
</evidence>